<proteinExistence type="predicted"/>
<evidence type="ECO:0000256" key="1">
    <source>
        <dbReference type="ARBA" id="ARBA00001962"/>
    </source>
</evidence>
<evidence type="ECO:0000313" key="3">
    <source>
        <dbReference type="EMBL" id="WAR03284.1"/>
    </source>
</evidence>
<dbReference type="Pfam" id="PF05721">
    <property type="entry name" value="PhyH"/>
    <property type="match status" value="1"/>
</dbReference>
<keyword evidence="4" id="KW-1185">Reference proteome</keyword>
<gene>
    <name evidence="3" type="ORF">MAR_009842</name>
</gene>
<evidence type="ECO:0000313" key="4">
    <source>
        <dbReference type="Proteomes" id="UP001164746"/>
    </source>
</evidence>
<evidence type="ECO:0000256" key="2">
    <source>
        <dbReference type="SAM" id="MobiDB-lite"/>
    </source>
</evidence>
<feature type="compositionally biased region" description="Basic and acidic residues" evidence="2">
    <location>
        <begin position="320"/>
        <end position="332"/>
    </location>
</feature>
<accession>A0ABY7E277</accession>
<organism evidence="3 4">
    <name type="scientific">Mya arenaria</name>
    <name type="common">Soft-shell clam</name>
    <dbReference type="NCBI Taxonomy" id="6604"/>
    <lineage>
        <taxon>Eukaryota</taxon>
        <taxon>Metazoa</taxon>
        <taxon>Spiralia</taxon>
        <taxon>Lophotrochozoa</taxon>
        <taxon>Mollusca</taxon>
        <taxon>Bivalvia</taxon>
        <taxon>Autobranchia</taxon>
        <taxon>Heteroconchia</taxon>
        <taxon>Euheterodonta</taxon>
        <taxon>Imparidentia</taxon>
        <taxon>Neoheterodontei</taxon>
        <taxon>Myida</taxon>
        <taxon>Myoidea</taxon>
        <taxon>Myidae</taxon>
        <taxon>Mya</taxon>
    </lineage>
</organism>
<dbReference type="InterPro" id="IPR008775">
    <property type="entry name" value="Phytyl_CoA_dOase-like"/>
</dbReference>
<dbReference type="SUPFAM" id="SSF51197">
    <property type="entry name" value="Clavaminate synthase-like"/>
    <property type="match status" value="1"/>
</dbReference>
<dbReference type="EMBL" id="CP111015">
    <property type="protein sequence ID" value="WAR03284.1"/>
    <property type="molecule type" value="Genomic_DNA"/>
</dbReference>
<feature type="region of interest" description="Disordered" evidence="2">
    <location>
        <begin position="320"/>
        <end position="339"/>
    </location>
</feature>
<reference evidence="3" key="1">
    <citation type="submission" date="2022-11" db="EMBL/GenBank/DDBJ databases">
        <title>Centuries of genome instability and evolution in soft-shell clam transmissible cancer (bioRxiv).</title>
        <authorList>
            <person name="Hart S.F.M."/>
            <person name="Yonemitsu M.A."/>
            <person name="Giersch R.M."/>
            <person name="Beal B.F."/>
            <person name="Arriagada G."/>
            <person name="Davis B.W."/>
            <person name="Ostrander E.A."/>
            <person name="Goff S.P."/>
            <person name="Metzger M.J."/>
        </authorList>
    </citation>
    <scope>NUCLEOTIDE SEQUENCE</scope>
    <source>
        <strain evidence="3">MELC-2E11</strain>
        <tissue evidence="3">Siphon/mantle</tissue>
    </source>
</reference>
<dbReference type="PANTHER" id="PTHR20883">
    <property type="entry name" value="PHYTANOYL-COA DIOXYGENASE DOMAIN CONTAINING 1"/>
    <property type="match status" value="1"/>
</dbReference>
<name>A0ABY7E277_MYAAR</name>
<sequence>MPAQPTEKKPGQLPLEKVQEYFDQGFTVVEGFFTEEEIEPCRQSFARLIDNIAQKLYDTGKVKNLYSECNMSERLIRLEKEWPGAVLMLLKLGKLTPEFEAMYQNEKLLNAIEQLVGPEIGASPVWNTRPKTPSHKETDVPWHQDSAYFDLESYKSLIATAWIAFVDATEENGCMQFVRGGQRKGMVVVHECCDNFYLMIKEDELVNRLGVDPEKDFITCPVKAGGNRSDHIRFAMDLRYQDPNRPWGFYGMSKGILLRSPAKPDNIPDWDFYGNQDRYSKIDKLVEKKSGDHLDEFSPFLTGPHMDAWKVAVPSIHTEQFFKEQREKEKQQQQEQQQQ</sequence>
<comment type="cofactor">
    <cofactor evidence="1">
        <name>Fe cation</name>
        <dbReference type="ChEBI" id="CHEBI:24875"/>
    </cofactor>
</comment>
<dbReference type="Gene3D" id="2.60.120.620">
    <property type="entry name" value="q2cbj1_9rhob like domain"/>
    <property type="match status" value="1"/>
</dbReference>
<dbReference type="PANTHER" id="PTHR20883:SF14">
    <property type="entry name" value="PHYTANOYL-COA DIOXYGENASE"/>
    <property type="match status" value="1"/>
</dbReference>
<protein>
    <submittedName>
        <fullName evidence="3">Uncharacterized protein</fullName>
    </submittedName>
</protein>
<dbReference type="Proteomes" id="UP001164746">
    <property type="component" value="Chromosome 4"/>
</dbReference>